<protein>
    <submittedName>
        <fullName evidence="1">Wall-associated protein</fullName>
    </submittedName>
</protein>
<evidence type="ECO:0000313" key="2">
    <source>
        <dbReference type="Proteomes" id="UP000019254"/>
    </source>
</evidence>
<accession>W7C3B7</accession>
<organism evidence="1 2">
    <name type="scientific">Listeria cornellensis FSL F6-0969</name>
    <dbReference type="NCBI Taxonomy" id="1265820"/>
    <lineage>
        <taxon>Bacteria</taxon>
        <taxon>Bacillati</taxon>
        <taxon>Bacillota</taxon>
        <taxon>Bacilli</taxon>
        <taxon>Bacillales</taxon>
        <taxon>Listeriaceae</taxon>
        <taxon>Listeria</taxon>
    </lineage>
</organism>
<dbReference type="Proteomes" id="UP000019254">
    <property type="component" value="Unassembled WGS sequence"/>
</dbReference>
<keyword evidence="2" id="KW-1185">Reference proteome</keyword>
<dbReference type="EMBL" id="AODE01000018">
    <property type="protein sequence ID" value="EUJ30161.1"/>
    <property type="molecule type" value="Genomic_DNA"/>
</dbReference>
<evidence type="ECO:0000313" key="1">
    <source>
        <dbReference type="EMBL" id="EUJ30161.1"/>
    </source>
</evidence>
<proteinExistence type="predicted"/>
<gene>
    <name evidence="1" type="ORF">PCORN_08617</name>
</gene>
<dbReference type="STRING" id="1265820.PCORN_08617"/>
<dbReference type="AlphaFoldDB" id="W7C3B7"/>
<reference evidence="1 2" key="1">
    <citation type="journal article" date="2014" name="Int. J. Syst. Evol. Microbiol.">
        <title>Listeria floridensis sp. nov., Listeria aquatica sp. nov., Listeria cornellensis sp. nov., Listeria riparia sp. nov. and Listeria grandensis sp. nov., from agricultural and natural environments.</title>
        <authorList>
            <person name="den Bakker H.C."/>
            <person name="Warchocki S."/>
            <person name="Wright E.M."/>
            <person name="Allred A.F."/>
            <person name="Ahlstrom C."/>
            <person name="Manuel C.S."/>
            <person name="Stasiewicz M.J."/>
            <person name="Burrell A."/>
            <person name="Roof S."/>
            <person name="Strawn L."/>
            <person name="Fortes E.D."/>
            <person name="Nightingale K.K."/>
            <person name="Kephart D."/>
            <person name="Wiedmann M."/>
        </authorList>
    </citation>
    <scope>NUCLEOTIDE SEQUENCE [LARGE SCALE GENOMIC DNA]</scope>
    <source>
        <strain evidence="2">FSL F6-969</strain>
    </source>
</reference>
<comment type="caution">
    <text evidence="1">The sequence shown here is derived from an EMBL/GenBank/DDBJ whole genome shotgun (WGS) entry which is preliminary data.</text>
</comment>
<dbReference type="PATRIC" id="fig|1265820.5.peg.1686"/>
<sequence>MSGLAQFKGKGDREMKKRVMKAVLVLVSLCLIISTIPPNEVVRASEQELPTRVVNVAPVEQDFPEGQFARLLKATATSSEKMTVPIAKSYALEGSSNKGYLDIRWQALTGAIGYKVGLFNGVTYDFIDVGNVLNWSTKGQGVWPTASETSADKYLLHTDGKGTDLALDPSRTYQNAYKATKKNRLQLKIDTFCAYYCRVSRWRLSTF</sequence>
<name>W7C3B7_9LIST</name>